<name>D1CCF1_THET1</name>
<dbReference type="InterPro" id="IPR050088">
    <property type="entry name" value="IspD/TarI_cytidylyltransf_bact"/>
</dbReference>
<dbReference type="InterPro" id="IPR001228">
    <property type="entry name" value="IspD"/>
</dbReference>
<dbReference type="KEGG" id="ttr:Tter_1560"/>
<keyword evidence="2 3" id="KW-0548">Nucleotidyltransferase</keyword>
<dbReference type="AlphaFoldDB" id="D1CCF1"/>
<dbReference type="RefSeq" id="WP_012875500.1">
    <property type="nucleotide sequence ID" value="NC_013525.1"/>
</dbReference>
<dbReference type="GO" id="GO:0050518">
    <property type="term" value="F:2-C-methyl-D-erythritol 4-phosphate cytidylyltransferase activity"/>
    <property type="evidence" value="ECO:0007669"/>
    <property type="project" value="UniProtKB-UniRule"/>
</dbReference>
<evidence type="ECO:0000256" key="3">
    <source>
        <dbReference type="HAMAP-Rule" id="MF_00108"/>
    </source>
</evidence>
<dbReference type="NCBIfam" id="TIGR00453">
    <property type="entry name" value="ispD"/>
    <property type="match status" value="1"/>
</dbReference>
<feature type="site" description="Transition state stabilizer" evidence="3">
    <location>
        <position position="25"/>
    </location>
</feature>
<evidence type="ECO:0000256" key="2">
    <source>
        <dbReference type="ARBA" id="ARBA00022695"/>
    </source>
</evidence>
<evidence type="ECO:0000313" key="5">
    <source>
        <dbReference type="Proteomes" id="UP000000323"/>
    </source>
</evidence>
<dbReference type="InterPro" id="IPR029044">
    <property type="entry name" value="Nucleotide-diphossugar_trans"/>
</dbReference>
<dbReference type="eggNOG" id="COG1211">
    <property type="taxonomic scope" value="Bacteria"/>
</dbReference>
<comment type="pathway">
    <text evidence="3">Isoprenoid biosynthesis; isopentenyl diphosphate biosynthesis via DXP pathway; isopentenyl diphosphate from 1-deoxy-D-xylulose 5-phosphate: step 2/6.</text>
</comment>
<sequence>MRNDSVVGAVIVAAGTSSRMSGIDKLWIDLGGKPVIYHSICAFQLLNDIDVIVVVTSATNQEKIRELCRRESLDKVVSVCLGGNTRQQSVLCGLREIPNASLVAIHDGARPLVTPEVIKRGIITAAEKGAAIAAVPAKSTYKVVDNQGKILSTPNRESLWEAQTPQVFNYMDILSAHERAAHQYEVFTDDASLMESMGRDVWVYEGDYRNIKITTFEDVLIARTLIDNRLAKG</sequence>
<gene>
    <name evidence="3" type="primary">ispD</name>
    <name evidence="4" type="ordered locus">Tter_1560</name>
</gene>
<comment type="function">
    <text evidence="3">Catalyzes the formation of 4-diphosphocytidyl-2-C-methyl-D-erythritol from CTP and 2-C-methyl-D-erythritol 4-phosphate (MEP).</text>
</comment>
<dbReference type="Proteomes" id="UP000000323">
    <property type="component" value="Chromosome 1"/>
</dbReference>
<dbReference type="Pfam" id="PF01128">
    <property type="entry name" value="IspD"/>
    <property type="match status" value="1"/>
</dbReference>
<dbReference type="EMBL" id="CP001825">
    <property type="protein sequence ID" value="ACZ42466.1"/>
    <property type="molecule type" value="Genomic_DNA"/>
</dbReference>
<dbReference type="UniPathway" id="UPA00056">
    <property type="reaction ID" value="UER00093"/>
</dbReference>
<dbReference type="GO" id="GO:0019288">
    <property type="term" value="P:isopentenyl diphosphate biosynthetic process, methylerythritol 4-phosphate pathway"/>
    <property type="evidence" value="ECO:0007669"/>
    <property type="project" value="UniProtKB-UniRule"/>
</dbReference>
<dbReference type="HAMAP" id="MF_00108">
    <property type="entry name" value="IspD"/>
    <property type="match status" value="1"/>
</dbReference>
<proteinExistence type="inferred from homology"/>
<dbReference type="PANTHER" id="PTHR32125">
    <property type="entry name" value="2-C-METHYL-D-ERYTHRITOL 4-PHOSPHATE CYTIDYLYLTRANSFERASE, CHLOROPLASTIC"/>
    <property type="match status" value="1"/>
</dbReference>
<comment type="similarity">
    <text evidence="3">Belongs to the IspD/TarI cytidylyltransferase family. IspD subfamily.</text>
</comment>
<feature type="site" description="Transition state stabilizer" evidence="3">
    <location>
        <position position="19"/>
    </location>
</feature>
<dbReference type="HOGENOM" id="CLU_061281_2_2_0"/>
<comment type="catalytic activity">
    <reaction evidence="3">
        <text>2-C-methyl-D-erythritol 4-phosphate + CTP + H(+) = 4-CDP-2-C-methyl-D-erythritol + diphosphate</text>
        <dbReference type="Rhea" id="RHEA:13429"/>
        <dbReference type="ChEBI" id="CHEBI:15378"/>
        <dbReference type="ChEBI" id="CHEBI:33019"/>
        <dbReference type="ChEBI" id="CHEBI:37563"/>
        <dbReference type="ChEBI" id="CHEBI:57823"/>
        <dbReference type="ChEBI" id="CHEBI:58262"/>
        <dbReference type="EC" id="2.7.7.60"/>
    </reaction>
</comment>
<dbReference type="InterPro" id="IPR034683">
    <property type="entry name" value="IspD/TarI"/>
</dbReference>
<feature type="site" description="Positions MEP for the nucleophilic attack" evidence="3">
    <location>
        <position position="156"/>
    </location>
</feature>
<reference evidence="5" key="1">
    <citation type="journal article" date="2010" name="Stand. Genomic Sci.">
        <title>Complete genome sequence of 'Thermobaculum terrenum' type strain (YNP1).</title>
        <authorList>
            <person name="Kiss H."/>
            <person name="Cleland D."/>
            <person name="Lapidus A."/>
            <person name="Lucas S."/>
            <person name="Glavina Del Rio T."/>
            <person name="Nolan M."/>
            <person name="Tice H."/>
            <person name="Han C."/>
            <person name="Goodwin L."/>
            <person name="Pitluck S."/>
            <person name="Liolios K."/>
            <person name="Ivanova N."/>
            <person name="Mavromatis K."/>
            <person name="Ovchinnikova G."/>
            <person name="Pati A."/>
            <person name="Chen A."/>
            <person name="Palaniappan K."/>
            <person name="Land M."/>
            <person name="Hauser L."/>
            <person name="Chang Y."/>
            <person name="Jeffries C."/>
            <person name="Lu M."/>
            <person name="Brettin T."/>
            <person name="Detter J."/>
            <person name="Goker M."/>
            <person name="Tindall B."/>
            <person name="Beck B."/>
            <person name="McDermott T."/>
            <person name="Woyke T."/>
            <person name="Bristow J."/>
            <person name="Eisen J."/>
            <person name="Markowitz V."/>
            <person name="Hugenholtz P."/>
            <person name="Kyrpides N."/>
            <person name="Klenk H."/>
            <person name="Cheng J."/>
        </authorList>
    </citation>
    <scope>NUCLEOTIDE SEQUENCE [LARGE SCALE GENOMIC DNA]</scope>
    <source>
        <strain evidence="5">ATCC BAA-798 / YNP1</strain>
    </source>
</reference>
<keyword evidence="3" id="KW-0414">Isoprene biosynthesis</keyword>
<dbReference type="OrthoDB" id="9806837at2"/>
<dbReference type="PANTHER" id="PTHR32125:SF4">
    <property type="entry name" value="2-C-METHYL-D-ERYTHRITOL 4-PHOSPHATE CYTIDYLYLTRANSFERASE, CHLOROPLASTIC"/>
    <property type="match status" value="1"/>
</dbReference>
<keyword evidence="1 3" id="KW-0808">Transferase</keyword>
<evidence type="ECO:0000313" key="4">
    <source>
        <dbReference type="EMBL" id="ACZ42466.1"/>
    </source>
</evidence>
<dbReference type="SUPFAM" id="SSF53448">
    <property type="entry name" value="Nucleotide-diphospho-sugar transferases"/>
    <property type="match status" value="1"/>
</dbReference>
<dbReference type="FunFam" id="3.90.550.10:FF:000003">
    <property type="entry name" value="2-C-methyl-D-erythritol 4-phosphate cytidylyltransferase"/>
    <property type="match status" value="1"/>
</dbReference>
<feature type="site" description="Positions MEP for the nucleophilic attack" evidence="3">
    <location>
        <position position="212"/>
    </location>
</feature>
<protein>
    <recommendedName>
        <fullName evidence="3">2-C-methyl-D-erythritol 4-phosphate cytidylyltransferase</fullName>
        <ecNumber evidence="3">2.7.7.60</ecNumber>
    </recommendedName>
    <alternativeName>
        <fullName evidence="3">4-diphosphocytidyl-2C-methyl-D-erythritol synthase</fullName>
    </alternativeName>
    <alternativeName>
        <fullName evidence="3">MEP cytidylyltransferase</fullName>
        <shortName evidence="3">MCT</shortName>
    </alternativeName>
</protein>
<dbReference type="Gene3D" id="3.90.550.10">
    <property type="entry name" value="Spore Coat Polysaccharide Biosynthesis Protein SpsA, Chain A"/>
    <property type="match status" value="1"/>
</dbReference>
<dbReference type="EC" id="2.7.7.60" evidence="3"/>
<keyword evidence="5" id="KW-1185">Reference proteome</keyword>
<dbReference type="STRING" id="525904.Tter_1560"/>
<evidence type="ECO:0000256" key="1">
    <source>
        <dbReference type="ARBA" id="ARBA00022679"/>
    </source>
</evidence>
<dbReference type="CDD" id="cd02516">
    <property type="entry name" value="CDP-ME_synthetase"/>
    <property type="match status" value="1"/>
</dbReference>
<accession>D1CCF1</accession>
<organism evidence="4 5">
    <name type="scientific">Thermobaculum terrenum (strain ATCC BAA-798 / CCMEE 7001 / YNP1)</name>
    <dbReference type="NCBI Taxonomy" id="525904"/>
    <lineage>
        <taxon>Bacteria</taxon>
        <taxon>Bacillati</taxon>
        <taxon>Chloroflexota</taxon>
        <taxon>Chloroflexia</taxon>
        <taxon>Candidatus Thermobaculales</taxon>
        <taxon>Candidatus Thermobaculaceae</taxon>
        <taxon>Thermobaculum</taxon>
    </lineage>
</organism>